<feature type="chain" id="PRO_5003125220" evidence="1">
    <location>
        <begin position="22"/>
        <end position="262"/>
    </location>
</feature>
<feature type="signal peptide" evidence="1">
    <location>
        <begin position="1"/>
        <end position="21"/>
    </location>
</feature>
<evidence type="ECO:0000313" key="2">
    <source>
        <dbReference type="EMBL" id="ADI46849.1"/>
    </source>
</evidence>
<name>D9CIZ0_VOLCA</name>
<dbReference type="SUPFAM" id="SSF52540">
    <property type="entry name" value="P-loop containing nucleoside triphosphate hydrolases"/>
    <property type="match status" value="1"/>
</dbReference>
<organism evidence="2">
    <name type="scientific">Volvox carteri f. nagariensis</name>
    <dbReference type="NCBI Taxonomy" id="3068"/>
    <lineage>
        <taxon>Eukaryota</taxon>
        <taxon>Viridiplantae</taxon>
        <taxon>Chlorophyta</taxon>
        <taxon>core chlorophytes</taxon>
        <taxon>Chlorophyceae</taxon>
        <taxon>CS clade</taxon>
        <taxon>Chlamydomonadales</taxon>
        <taxon>Volvocaceae</taxon>
        <taxon>Volvox</taxon>
    </lineage>
</organism>
<evidence type="ECO:0000256" key="1">
    <source>
        <dbReference type="SAM" id="SignalP"/>
    </source>
</evidence>
<accession>D9CIZ0</accession>
<dbReference type="EMBL" id="GU784915">
    <property type="protein sequence ID" value="ADI46849.1"/>
    <property type="molecule type" value="Genomic_DNA"/>
</dbReference>
<dbReference type="AlphaFoldDB" id="D9CIZ0"/>
<sequence>MKYTALAPLFWSVALATSASTLNSQVEKQGLVSRRGINPTLISGKCVFILASGQSGSTALMDALNQIPHYLIRGEQWAAFWNIYEAFLNFEWTMTEPVCQRVFNWTTYNFAELGLVKELYDMEAPRQKLPWFNEFPQERLLAAIRSYYNVLYGYYGRNLVSGFKDSRCVSSFNGFMAFLRTLCLDVKVLLNTRLPSSFGTSMKIHGMEQSLPEDDFRKDLMETYALFDSYVTRNTDHAFRVFYEDMHDPAVSKSLASVIEDQ</sequence>
<protein>
    <submittedName>
        <fullName evidence="2">MTF0992</fullName>
    </submittedName>
</protein>
<reference evidence="2" key="1">
    <citation type="journal article" date="2010" name="Science">
        <title>Evolution of an expanded sex-determining locus in Volvox.</title>
        <authorList>
            <person name="Ferris P."/>
            <person name="Olson B.J."/>
            <person name="De Hoff P.L."/>
            <person name="Douglass S."/>
            <person name="Casero D."/>
            <person name="Prochnik S."/>
            <person name="Geng S."/>
            <person name="Rai R."/>
            <person name="Grimwood J."/>
            <person name="Schmutz J."/>
            <person name="Nishii I."/>
            <person name="Hamaji T."/>
            <person name="Nozaki H."/>
            <person name="Pellegrini M."/>
            <person name="Umen J.G."/>
        </authorList>
    </citation>
    <scope>NUCLEOTIDE SEQUENCE</scope>
    <source>
        <strain evidence="2">Eve</strain>
    </source>
</reference>
<keyword evidence="1" id="KW-0732">Signal</keyword>
<gene>
    <name evidence="2" type="primary">MTF0992</name>
</gene>
<proteinExistence type="predicted"/>
<dbReference type="InterPro" id="IPR027417">
    <property type="entry name" value="P-loop_NTPase"/>
</dbReference>
<dbReference type="Gene3D" id="3.40.50.300">
    <property type="entry name" value="P-loop containing nucleotide triphosphate hydrolases"/>
    <property type="match status" value="1"/>
</dbReference>